<organism evidence="3 4">
    <name type="scientific">Paractinoplanes deccanensis</name>
    <dbReference type="NCBI Taxonomy" id="113561"/>
    <lineage>
        <taxon>Bacteria</taxon>
        <taxon>Bacillati</taxon>
        <taxon>Actinomycetota</taxon>
        <taxon>Actinomycetes</taxon>
        <taxon>Micromonosporales</taxon>
        <taxon>Micromonosporaceae</taxon>
        <taxon>Paractinoplanes</taxon>
    </lineage>
</organism>
<dbReference type="EMBL" id="BOMI01000002">
    <property type="protein sequence ID" value="GID71479.1"/>
    <property type="molecule type" value="Genomic_DNA"/>
</dbReference>
<dbReference type="PROSITE" id="PS51257">
    <property type="entry name" value="PROKAR_LIPOPROTEIN"/>
    <property type="match status" value="1"/>
</dbReference>
<keyword evidence="2" id="KW-0732">Signal</keyword>
<evidence type="ECO:0000313" key="4">
    <source>
        <dbReference type="Proteomes" id="UP000609879"/>
    </source>
</evidence>
<evidence type="ECO:0000313" key="3">
    <source>
        <dbReference type="EMBL" id="GID71479.1"/>
    </source>
</evidence>
<dbReference type="RefSeq" id="WP_203759416.1">
    <property type="nucleotide sequence ID" value="NZ_BAAABO010000004.1"/>
</dbReference>
<feature type="region of interest" description="Disordered" evidence="1">
    <location>
        <begin position="27"/>
        <end position="90"/>
    </location>
</feature>
<feature type="chain" id="PRO_5047479173" description="Lipoprotein" evidence="2">
    <location>
        <begin position="17"/>
        <end position="231"/>
    </location>
</feature>
<dbReference type="Proteomes" id="UP000609879">
    <property type="component" value="Unassembled WGS sequence"/>
</dbReference>
<comment type="caution">
    <text evidence="3">The sequence shown here is derived from an EMBL/GenBank/DDBJ whole genome shotgun (WGS) entry which is preliminary data.</text>
</comment>
<evidence type="ECO:0000256" key="2">
    <source>
        <dbReference type="SAM" id="SignalP"/>
    </source>
</evidence>
<evidence type="ECO:0008006" key="5">
    <source>
        <dbReference type="Google" id="ProtNLM"/>
    </source>
</evidence>
<proteinExistence type="predicted"/>
<gene>
    <name evidence="3" type="ORF">Ade02nite_01200</name>
</gene>
<feature type="compositionally biased region" description="Low complexity" evidence="1">
    <location>
        <begin position="30"/>
        <end position="84"/>
    </location>
</feature>
<evidence type="ECO:0000256" key="1">
    <source>
        <dbReference type="SAM" id="MobiDB-lite"/>
    </source>
</evidence>
<sequence>MRRTILILAAAGVALAAGCAKQPQQVAGEASPVGAATPVPSATPAATTSPAPSTTSAPAPTSTKPRTPSPPATTTRTSSSPPKAKVTRVIGPANVLGPTGIGKLQIGMSRAEAEATGLVVAGEGEDGCGSWYLNLEGAGDSTVGYTSRGVVSIPAFGKVATPEGIRIGSSLADAERAYSDLTGQATDKESSWGEGLATAGQSDRYAGVHYQFTFVHGSIAAMQLKHDQPKC</sequence>
<accession>A0ABQ3XUP3</accession>
<reference evidence="3 4" key="1">
    <citation type="submission" date="2021-01" db="EMBL/GenBank/DDBJ databases">
        <title>Whole genome shotgun sequence of Actinoplanes deccanensis NBRC 13994.</title>
        <authorList>
            <person name="Komaki H."/>
            <person name="Tamura T."/>
        </authorList>
    </citation>
    <scope>NUCLEOTIDE SEQUENCE [LARGE SCALE GENOMIC DNA]</scope>
    <source>
        <strain evidence="3 4">NBRC 13994</strain>
    </source>
</reference>
<feature type="signal peptide" evidence="2">
    <location>
        <begin position="1"/>
        <end position="16"/>
    </location>
</feature>
<protein>
    <recommendedName>
        <fullName evidence="5">Lipoprotein</fullName>
    </recommendedName>
</protein>
<keyword evidence="4" id="KW-1185">Reference proteome</keyword>
<name>A0ABQ3XUP3_9ACTN</name>